<name>A0ABD0KT11_9CAEN</name>
<dbReference type="SMART" id="SM00252">
    <property type="entry name" value="SH2"/>
    <property type="match status" value="1"/>
</dbReference>
<feature type="compositionally biased region" description="Polar residues" evidence="3">
    <location>
        <begin position="106"/>
        <end position="126"/>
    </location>
</feature>
<comment type="caution">
    <text evidence="5">The sequence shown here is derived from an EMBL/GenBank/DDBJ whole genome shotgun (WGS) entry which is preliminary data.</text>
</comment>
<feature type="region of interest" description="Disordered" evidence="3">
    <location>
        <begin position="1"/>
        <end position="129"/>
    </location>
</feature>
<dbReference type="PANTHER" id="PTHR10155:SF0">
    <property type="entry name" value="SUPPRESSOR OF CYTOKINE SIGNALING AT 36E, ISOFORM D"/>
    <property type="match status" value="1"/>
</dbReference>
<gene>
    <name evidence="5" type="ORF">BaRGS_00018744</name>
</gene>
<dbReference type="PANTHER" id="PTHR10155">
    <property type="entry name" value="PHOSPHATIDYLINOSITOL 3-KINASE REGULATORY SUBUNIT"/>
    <property type="match status" value="1"/>
</dbReference>
<dbReference type="InterPro" id="IPR000980">
    <property type="entry name" value="SH2"/>
</dbReference>
<evidence type="ECO:0000256" key="1">
    <source>
        <dbReference type="ARBA" id="ARBA00022999"/>
    </source>
</evidence>
<evidence type="ECO:0000256" key="3">
    <source>
        <dbReference type="SAM" id="MobiDB-lite"/>
    </source>
</evidence>
<accession>A0ABD0KT11</accession>
<reference evidence="5 6" key="1">
    <citation type="journal article" date="2023" name="Sci. Data">
        <title>Genome assembly of the Korean intertidal mud-creeper Batillaria attramentaria.</title>
        <authorList>
            <person name="Patra A.K."/>
            <person name="Ho P.T."/>
            <person name="Jun S."/>
            <person name="Lee S.J."/>
            <person name="Kim Y."/>
            <person name="Won Y.J."/>
        </authorList>
    </citation>
    <scope>NUCLEOTIDE SEQUENCE [LARGE SCALE GENOMIC DNA]</scope>
    <source>
        <strain evidence="5">Wonlab-2016</strain>
    </source>
</reference>
<dbReference type="AlphaFoldDB" id="A0ABD0KT11"/>
<dbReference type="PROSITE" id="PS50001">
    <property type="entry name" value="SH2"/>
    <property type="match status" value="1"/>
</dbReference>
<keyword evidence="1 2" id="KW-0727">SH2 domain</keyword>
<evidence type="ECO:0000313" key="5">
    <source>
        <dbReference type="EMBL" id="KAK7490044.1"/>
    </source>
</evidence>
<dbReference type="CDD" id="cd00173">
    <property type="entry name" value="SH2"/>
    <property type="match status" value="1"/>
</dbReference>
<dbReference type="InterPro" id="IPR036860">
    <property type="entry name" value="SH2_dom_sf"/>
</dbReference>
<evidence type="ECO:0000313" key="6">
    <source>
        <dbReference type="Proteomes" id="UP001519460"/>
    </source>
</evidence>
<evidence type="ECO:0000256" key="2">
    <source>
        <dbReference type="PROSITE-ProRule" id="PRU00191"/>
    </source>
</evidence>
<feature type="compositionally biased region" description="Basic and acidic residues" evidence="3">
    <location>
        <begin position="64"/>
        <end position="86"/>
    </location>
</feature>
<dbReference type="EMBL" id="JACVVK020000131">
    <property type="protein sequence ID" value="KAK7490044.1"/>
    <property type="molecule type" value="Genomic_DNA"/>
</dbReference>
<protein>
    <recommendedName>
        <fullName evidence="4">SH2 domain-containing protein</fullName>
    </recommendedName>
</protein>
<dbReference type="Pfam" id="PF00017">
    <property type="entry name" value="SH2"/>
    <property type="match status" value="1"/>
</dbReference>
<feature type="domain" description="SH2" evidence="4">
    <location>
        <begin position="137"/>
        <end position="232"/>
    </location>
</feature>
<dbReference type="SUPFAM" id="SSF55550">
    <property type="entry name" value="SH2 domain"/>
    <property type="match status" value="1"/>
</dbReference>
<dbReference type="Gene3D" id="3.30.505.10">
    <property type="entry name" value="SH2 domain"/>
    <property type="match status" value="1"/>
</dbReference>
<sequence length="234" mass="26146">MSVPDIRRGVKPELEPGSTPKAGPFITLLTVPKQPAVQRRSSPTTSLPRTLDEMSIGSHMAGQTDKERQDVRMEIPARPSVDETSEKQPAQLDLSDDVALRPKLSPESSTSLPGNPTDTRPTTLLRSHTIGPVGHRQLRDRLSEPPSTADEILQDKRDGSFLVRYSSERGHYVLSFRAKGETIHMKIVESRRSQFGSIVYSLGFGDDFCESIIQLVKHFGQRHDRPPLLHPVRR</sequence>
<keyword evidence="6" id="KW-1185">Reference proteome</keyword>
<feature type="compositionally biased region" description="Polar residues" evidence="3">
    <location>
        <begin position="39"/>
        <end position="48"/>
    </location>
</feature>
<dbReference type="Proteomes" id="UP001519460">
    <property type="component" value="Unassembled WGS sequence"/>
</dbReference>
<organism evidence="5 6">
    <name type="scientific">Batillaria attramentaria</name>
    <dbReference type="NCBI Taxonomy" id="370345"/>
    <lineage>
        <taxon>Eukaryota</taxon>
        <taxon>Metazoa</taxon>
        <taxon>Spiralia</taxon>
        <taxon>Lophotrochozoa</taxon>
        <taxon>Mollusca</taxon>
        <taxon>Gastropoda</taxon>
        <taxon>Caenogastropoda</taxon>
        <taxon>Sorbeoconcha</taxon>
        <taxon>Cerithioidea</taxon>
        <taxon>Batillariidae</taxon>
        <taxon>Batillaria</taxon>
    </lineage>
</organism>
<feature type="compositionally biased region" description="Basic and acidic residues" evidence="3">
    <location>
        <begin position="1"/>
        <end position="14"/>
    </location>
</feature>
<evidence type="ECO:0000259" key="4">
    <source>
        <dbReference type="PROSITE" id="PS50001"/>
    </source>
</evidence>
<proteinExistence type="predicted"/>